<proteinExistence type="predicted"/>
<protein>
    <submittedName>
        <fullName evidence="1">Uncharacterized protein</fullName>
    </submittedName>
</protein>
<dbReference type="AlphaFoldDB" id="A0A0A8ZRN4"/>
<accession>A0A0A8ZRN4</accession>
<sequence length="28" mass="3120">MVTKHYISDKNIVVKCCFVTAAYKVNSG</sequence>
<dbReference type="EMBL" id="GBRH01260408">
    <property type="protein sequence ID" value="JAD37487.1"/>
    <property type="molecule type" value="Transcribed_RNA"/>
</dbReference>
<reference evidence="1" key="2">
    <citation type="journal article" date="2015" name="Data Brief">
        <title>Shoot transcriptome of the giant reed, Arundo donax.</title>
        <authorList>
            <person name="Barrero R.A."/>
            <person name="Guerrero F.D."/>
            <person name="Moolhuijzen P."/>
            <person name="Goolsby J.A."/>
            <person name="Tidwell J."/>
            <person name="Bellgard S.E."/>
            <person name="Bellgard M.I."/>
        </authorList>
    </citation>
    <scope>NUCLEOTIDE SEQUENCE</scope>
    <source>
        <tissue evidence="1">Shoot tissue taken approximately 20 cm above the soil surface</tissue>
    </source>
</reference>
<name>A0A0A8ZRN4_ARUDO</name>
<organism evidence="1">
    <name type="scientific">Arundo donax</name>
    <name type="common">Giant reed</name>
    <name type="synonym">Donax arundinaceus</name>
    <dbReference type="NCBI Taxonomy" id="35708"/>
    <lineage>
        <taxon>Eukaryota</taxon>
        <taxon>Viridiplantae</taxon>
        <taxon>Streptophyta</taxon>
        <taxon>Embryophyta</taxon>
        <taxon>Tracheophyta</taxon>
        <taxon>Spermatophyta</taxon>
        <taxon>Magnoliopsida</taxon>
        <taxon>Liliopsida</taxon>
        <taxon>Poales</taxon>
        <taxon>Poaceae</taxon>
        <taxon>PACMAD clade</taxon>
        <taxon>Arundinoideae</taxon>
        <taxon>Arundineae</taxon>
        <taxon>Arundo</taxon>
    </lineage>
</organism>
<evidence type="ECO:0000313" key="1">
    <source>
        <dbReference type="EMBL" id="JAD37487.1"/>
    </source>
</evidence>
<reference evidence="1" key="1">
    <citation type="submission" date="2014-09" db="EMBL/GenBank/DDBJ databases">
        <authorList>
            <person name="Magalhaes I.L.F."/>
            <person name="Oliveira U."/>
            <person name="Santos F.R."/>
            <person name="Vidigal T.H.D.A."/>
            <person name="Brescovit A.D."/>
            <person name="Santos A.J."/>
        </authorList>
    </citation>
    <scope>NUCLEOTIDE SEQUENCE</scope>
    <source>
        <tissue evidence="1">Shoot tissue taken approximately 20 cm above the soil surface</tissue>
    </source>
</reference>